<dbReference type="GO" id="GO:0019287">
    <property type="term" value="P:isopentenyl diphosphate biosynthetic process, mevalonate pathway"/>
    <property type="evidence" value="ECO:0007669"/>
    <property type="project" value="TreeGrafter"/>
</dbReference>
<sequence length="197" mass="23132">MSGAEVAERQRPKAVYVFSGKRKCGKDYITDAIHKRIGSEKCVIIRLSGPIKKHWAQTKSLQLDELLSDGEMKEQHRKSMIEWSENVRTNDNGYFCRMAIDMYDQNHSKDIWIVSDARRKTDIAWFKSNYNNLKLIRITADECTRKERGWNFIQGVDDATSECDLDDYLEWDWIVENNKFNDCNDFINEIVNHVLTV</sequence>
<keyword evidence="16" id="KW-0753">Steroid metabolism</keyword>
<evidence type="ECO:0000256" key="5">
    <source>
        <dbReference type="ARBA" id="ARBA00022516"/>
    </source>
</evidence>
<evidence type="ECO:0000256" key="16">
    <source>
        <dbReference type="ARBA" id="ARBA00023221"/>
    </source>
</evidence>
<organism evidence="19 20">
    <name type="scientific">Acyrthosiphon pisum</name>
    <name type="common">Pea aphid</name>
    <dbReference type="NCBI Taxonomy" id="7029"/>
    <lineage>
        <taxon>Eukaryota</taxon>
        <taxon>Metazoa</taxon>
        <taxon>Ecdysozoa</taxon>
        <taxon>Arthropoda</taxon>
        <taxon>Hexapoda</taxon>
        <taxon>Insecta</taxon>
        <taxon>Pterygota</taxon>
        <taxon>Neoptera</taxon>
        <taxon>Paraneoptera</taxon>
        <taxon>Hemiptera</taxon>
        <taxon>Sternorrhyncha</taxon>
        <taxon>Aphidomorpha</taxon>
        <taxon>Aphidoidea</taxon>
        <taxon>Aphididae</taxon>
        <taxon>Macrosiphini</taxon>
        <taxon>Acyrthosiphon</taxon>
    </lineage>
</organism>
<feature type="binding site" evidence="18">
    <location>
        <begin position="21"/>
        <end position="27"/>
    </location>
    <ligand>
        <name>ATP</name>
        <dbReference type="ChEBI" id="CHEBI:30616"/>
    </ligand>
</feature>
<dbReference type="PANTHER" id="PTHR13101:SF1">
    <property type="entry name" value="PHOSPHOMEVALONATE KINASE"/>
    <property type="match status" value="1"/>
</dbReference>
<reference evidence="19" key="2">
    <citation type="submission" date="2022-06" db="UniProtKB">
        <authorList>
            <consortium name="EnsemblMetazoa"/>
        </authorList>
    </citation>
    <scope>IDENTIFICATION</scope>
</reference>
<dbReference type="GO" id="GO:0005524">
    <property type="term" value="F:ATP binding"/>
    <property type="evidence" value="ECO:0007669"/>
    <property type="project" value="UniProtKB-KW"/>
</dbReference>
<name>A0A8R1W544_ACYPI</name>
<evidence type="ECO:0000256" key="15">
    <source>
        <dbReference type="ARBA" id="ARBA00023166"/>
    </source>
</evidence>
<feature type="binding site" evidence="18">
    <location>
        <position position="148"/>
    </location>
    <ligand>
        <name>ATP</name>
        <dbReference type="ChEBI" id="CHEBI:30616"/>
    </ligand>
</feature>
<keyword evidence="5" id="KW-0444">Lipid biosynthesis</keyword>
<comment type="subcellular location">
    <subcellularLocation>
        <location evidence="1">Cytoplasm</location>
        <location evidence="1">Cytosol</location>
    </subcellularLocation>
</comment>
<dbReference type="NCBIfam" id="TIGR01223">
    <property type="entry name" value="Pmev_kin_anim"/>
    <property type="match status" value="1"/>
</dbReference>
<evidence type="ECO:0000256" key="1">
    <source>
        <dbReference type="ARBA" id="ARBA00004514"/>
    </source>
</evidence>
<dbReference type="PIRSF" id="PIRSF036639">
    <property type="entry name" value="PMK_anim"/>
    <property type="match status" value="1"/>
</dbReference>
<evidence type="ECO:0000313" key="20">
    <source>
        <dbReference type="Proteomes" id="UP000007819"/>
    </source>
</evidence>
<keyword evidence="15" id="KW-1207">Sterol metabolism</keyword>
<evidence type="ECO:0000256" key="12">
    <source>
        <dbReference type="ARBA" id="ARBA00022955"/>
    </source>
</evidence>
<evidence type="ECO:0000256" key="8">
    <source>
        <dbReference type="ARBA" id="ARBA00022741"/>
    </source>
</evidence>
<dbReference type="PANTHER" id="PTHR13101">
    <property type="entry name" value="PHOSPHOMEVALONATE KINASE"/>
    <property type="match status" value="1"/>
</dbReference>
<keyword evidence="11 18" id="KW-0067">ATP-binding</keyword>
<keyword evidence="20" id="KW-1185">Reference proteome</keyword>
<keyword evidence="7" id="KW-0808">Transferase</keyword>
<keyword evidence="6" id="KW-0153">Cholesterol metabolism</keyword>
<keyword evidence="14" id="KW-0443">Lipid metabolism</keyword>
<evidence type="ECO:0000313" key="19">
    <source>
        <dbReference type="EnsemblMetazoa" id="XP_003241875.1"/>
    </source>
</evidence>
<dbReference type="Gene3D" id="3.40.50.300">
    <property type="entry name" value="P-loop containing nucleotide triphosphate hydrolases"/>
    <property type="match status" value="1"/>
</dbReference>
<evidence type="ECO:0000256" key="11">
    <source>
        <dbReference type="ARBA" id="ARBA00022840"/>
    </source>
</evidence>
<keyword evidence="8 18" id="KW-0547">Nucleotide-binding</keyword>
<protein>
    <recommendedName>
        <fullName evidence="17">Phosphomevalonate kinase</fullName>
        <ecNumber evidence="3">2.7.4.2</ecNumber>
    </recommendedName>
</protein>
<dbReference type="GO" id="GO:0006695">
    <property type="term" value="P:cholesterol biosynthetic process"/>
    <property type="evidence" value="ECO:0007669"/>
    <property type="project" value="UniProtKB-KW"/>
</dbReference>
<evidence type="ECO:0000256" key="3">
    <source>
        <dbReference type="ARBA" id="ARBA00012958"/>
    </source>
</evidence>
<dbReference type="EnsemblMetazoa" id="XM_003241827.4">
    <property type="protein sequence ID" value="XP_003241875.1"/>
    <property type="gene ID" value="LOC100574505"/>
</dbReference>
<evidence type="ECO:0000256" key="4">
    <source>
        <dbReference type="ARBA" id="ARBA00022490"/>
    </source>
</evidence>
<evidence type="ECO:0000256" key="9">
    <source>
        <dbReference type="ARBA" id="ARBA00022777"/>
    </source>
</evidence>
<keyword evidence="10" id="KW-0152">Cholesterol biosynthesis</keyword>
<dbReference type="SUPFAM" id="SSF52540">
    <property type="entry name" value="P-loop containing nucleoside triphosphate hydrolases"/>
    <property type="match status" value="1"/>
</dbReference>
<dbReference type="InterPro" id="IPR005919">
    <property type="entry name" value="Pmev_kin_anim"/>
</dbReference>
<dbReference type="FunFam" id="3.40.50.300:FF:001026">
    <property type="entry name" value="Phosphomevalonate kinase"/>
    <property type="match status" value="1"/>
</dbReference>
<dbReference type="RefSeq" id="XP_003241875.1">
    <property type="nucleotide sequence ID" value="XM_003241827.3"/>
</dbReference>
<dbReference type="GeneID" id="100574505"/>
<evidence type="ECO:0000256" key="10">
    <source>
        <dbReference type="ARBA" id="ARBA00022778"/>
    </source>
</evidence>
<evidence type="ECO:0000256" key="13">
    <source>
        <dbReference type="ARBA" id="ARBA00023011"/>
    </source>
</evidence>
<dbReference type="AlphaFoldDB" id="A0A8R1W544"/>
<dbReference type="InterPro" id="IPR027417">
    <property type="entry name" value="P-loop_NTPase"/>
</dbReference>
<evidence type="ECO:0000256" key="18">
    <source>
        <dbReference type="PIRSR" id="PIRSR036639-1"/>
    </source>
</evidence>
<dbReference type="OrthoDB" id="2401875at2759"/>
<evidence type="ECO:0000256" key="17">
    <source>
        <dbReference type="ARBA" id="ARBA00034549"/>
    </source>
</evidence>
<evidence type="ECO:0000256" key="2">
    <source>
        <dbReference type="ARBA" id="ARBA00005017"/>
    </source>
</evidence>
<keyword evidence="12" id="KW-0752">Steroid biosynthesis</keyword>
<evidence type="ECO:0000256" key="7">
    <source>
        <dbReference type="ARBA" id="ARBA00022679"/>
    </source>
</evidence>
<dbReference type="GO" id="GO:0004631">
    <property type="term" value="F:phosphomevalonate kinase activity"/>
    <property type="evidence" value="ECO:0007669"/>
    <property type="project" value="UniProtKB-EC"/>
</dbReference>
<feature type="binding site" evidence="18">
    <location>
        <position position="177"/>
    </location>
    <ligand>
        <name>substrate</name>
    </ligand>
</feature>
<proteinExistence type="predicted"/>
<keyword evidence="9" id="KW-0418">Kinase</keyword>
<evidence type="ECO:0000256" key="14">
    <source>
        <dbReference type="ARBA" id="ARBA00023098"/>
    </source>
</evidence>
<dbReference type="Pfam" id="PF04275">
    <property type="entry name" value="P-mevalo_kinase"/>
    <property type="match status" value="1"/>
</dbReference>
<accession>A0A8R1W544</accession>
<reference evidence="20" key="1">
    <citation type="submission" date="2010-06" db="EMBL/GenBank/DDBJ databases">
        <authorList>
            <person name="Jiang H."/>
            <person name="Abraham K."/>
            <person name="Ali S."/>
            <person name="Alsbrooks S.L."/>
            <person name="Anim B.N."/>
            <person name="Anosike U.S."/>
            <person name="Attaway T."/>
            <person name="Bandaranaike D.P."/>
            <person name="Battles P.K."/>
            <person name="Bell S.N."/>
            <person name="Bell A.V."/>
            <person name="Beltran B."/>
            <person name="Bickham C."/>
            <person name="Bustamante Y."/>
            <person name="Caleb T."/>
            <person name="Canada A."/>
            <person name="Cardenas V."/>
            <person name="Carter K."/>
            <person name="Chacko J."/>
            <person name="Chandrabose M.N."/>
            <person name="Chavez D."/>
            <person name="Chavez A."/>
            <person name="Chen L."/>
            <person name="Chu H.-S."/>
            <person name="Claassen K.J."/>
            <person name="Cockrell R."/>
            <person name="Collins M."/>
            <person name="Cooper J.A."/>
            <person name="Cree A."/>
            <person name="Curry S.M."/>
            <person name="Da Y."/>
            <person name="Dao M.D."/>
            <person name="Das B."/>
            <person name="Davila M.-L."/>
            <person name="Davy-Carroll L."/>
            <person name="Denson S."/>
            <person name="Dinh H."/>
            <person name="Ebong V.E."/>
            <person name="Edwards J.R."/>
            <person name="Egan A."/>
            <person name="El-Daye J."/>
            <person name="Escobedo L."/>
            <person name="Fernandez S."/>
            <person name="Fernando P.R."/>
            <person name="Flagg N."/>
            <person name="Forbes L.D."/>
            <person name="Fowler R.G."/>
            <person name="Fu Q."/>
            <person name="Gabisi R.A."/>
            <person name="Ganer J."/>
            <person name="Garbino Pronczuk A."/>
            <person name="Garcia R.M."/>
            <person name="Garner T."/>
            <person name="Garrett T.E."/>
            <person name="Gonzalez D.A."/>
            <person name="Hamid H."/>
            <person name="Hawkins E.S."/>
            <person name="Hirani K."/>
            <person name="Hogues M.E."/>
            <person name="Hollins B."/>
            <person name="Hsiao C.-H."/>
            <person name="Jabil R."/>
            <person name="James M.L."/>
            <person name="Jhangiani S.N."/>
            <person name="Johnson B."/>
            <person name="Johnson Q."/>
            <person name="Joshi V."/>
            <person name="Kalu J.B."/>
            <person name="Kam C."/>
            <person name="Kashfia A."/>
            <person name="Keebler J."/>
            <person name="Kisamo H."/>
            <person name="Kovar C.L."/>
            <person name="Lago L.A."/>
            <person name="Lai C.-Y."/>
            <person name="Laidlaw J."/>
            <person name="Lara F."/>
            <person name="Le T.-K."/>
            <person name="Lee S.L."/>
            <person name="Legall F.H."/>
            <person name="Lemon S.J."/>
            <person name="Lewis L.R."/>
            <person name="Li B."/>
            <person name="Liu Y."/>
            <person name="Liu Y.-S."/>
            <person name="Lopez J."/>
            <person name="Lozado R.J."/>
            <person name="Lu J."/>
            <person name="Madu R.C."/>
            <person name="Maheshwari M."/>
            <person name="Maheshwari R."/>
            <person name="Malloy K."/>
            <person name="Martinez E."/>
            <person name="Mathew T."/>
            <person name="Mercado I.C."/>
            <person name="Mercado C."/>
            <person name="Meyer B."/>
            <person name="Montgomery K."/>
            <person name="Morgan M.B."/>
            <person name="Munidasa M."/>
            <person name="Nazareth L.V."/>
            <person name="Nelson J."/>
            <person name="Ng B.M."/>
            <person name="Nguyen N.B."/>
            <person name="Nguyen P.Q."/>
            <person name="Nguyen T."/>
            <person name="Obregon M."/>
            <person name="Okwuonu G.O."/>
            <person name="Onwere C.G."/>
            <person name="Orozco G."/>
            <person name="Parra A."/>
            <person name="Patel S."/>
            <person name="Patil S."/>
            <person name="Perez A."/>
            <person name="Perez Y."/>
            <person name="Pham C."/>
            <person name="Primus E.L."/>
            <person name="Pu L.-L."/>
            <person name="Puazo M."/>
            <person name="Qin X."/>
            <person name="Quiroz J.B."/>
            <person name="Reese J."/>
            <person name="Richards S."/>
            <person name="Rives C.M."/>
            <person name="Robberts R."/>
            <person name="Ruiz S.J."/>
            <person name="Ruiz M.J."/>
            <person name="Santibanez J."/>
            <person name="Schneider B.W."/>
            <person name="Sisson I."/>
            <person name="Smith M."/>
            <person name="Sodergren E."/>
            <person name="Song X.-Z."/>
            <person name="Song B.B."/>
            <person name="Summersgill H."/>
            <person name="Thelus R."/>
            <person name="Thornton R.D."/>
            <person name="Trejos Z.Y."/>
            <person name="Usmani K."/>
            <person name="Vattathil S."/>
            <person name="Villasana D."/>
            <person name="Walker D.L."/>
            <person name="Wang S."/>
            <person name="Wang K."/>
            <person name="White C.S."/>
            <person name="Williams A.C."/>
            <person name="Williamson J."/>
            <person name="Wilson K."/>
            <person name="Woghiren I.O."/>
            <person name="Woodworth J.R."/>
            <person name="Worley K.C."/>
            <person name="Wright R.A."/>
            <person name="Wu W."/>
            <person name="Young L."/>
            <person name="Zhang L."/>
            <person name="Zhang J."/>
            <person name="Zhu Y."/>
            <person name="Muzny D.M."/>
            <person name="Weinstock G."/>
            <person name="Gibbs R.A."/>
        </authorList>
    </citation>
    <scope>NUCLEOTIDE SEQUENCE [LARGE SCALE GENOMIC DNA]</scope>
    <source>
        <strain evidence="20">LSR1</strain>
    </source>
</reference>
<comment type="pathway">
    <text evidence="2">Isoprenoid biosynthesis; isopentenyl diphosphate biosynthesis via mevalonate pathway; isopentenyl diphosphate from (R)-mevalonate: step 2/3.</text>
</comment>
<dbReference type="Proteomes" id="UP000007819">
    <property type="component" value="Chromosome X"/>
</dbReference>
<keyword evidence="4" id="KW-0963">Cytoplasm</keyword>
<dbReference type="EC" id="2.7.4.2" evidence="3"/>
<keyword evidence="13" id="KW-0756">Sterol biosynthesis</keyword>
<dbReference type="GO" id="GO:0005829">
    <property type="term" value="C:cytosol"/>
    <property type="evidence" value="ECO:0007669"/>
    <property type="project" value="UniProtKB-SubCell"/>
</dbReference>
<evidence type="ECO:0000256" key="6">
    <source>
        <dbReference type="ARBA" id="ARBA00022548"/>
    </source>
</evidence>
<dbReference type="KEGG" id="api:100574505"/>